<dbReference type="GO" id="GO:0016020">
    <property type="term" value="C:membrane"/>
    <property type="evidence" value="ECO:0007669"/>
    <property type="project" value="TreeGrafter"/>
</dbReference>
<dbReference type="GO" id="GO:0030258">
    <property type="term" value="P:lipid modification"/>
    <property type="evidence" value="ECO:0007669"/>
    <property type="project" value="TreeGrafter"/>
</dbReference>
<reference evidence="4" key="1">
    <citation type="submission" date="2017-02" db="UniProtKB">
        <authorList>
            <consortium name="WormBaseParasite"/>
        </authorList>
    </citation>
    <scope>IDENTIFICATION</scope>
</reference>
<dbReference type="AlphaFoldDB" id="A0A0R3S5J5"/>
<feature type="transmembrane region" description="Helical" evidence="1">
    <location>
        <begin position="134"/>
        <end position="153"/>
    </location>
</feature>
<dbReference type="GO" id="GO:0016746">
    <property type="term" value="F:acyltransferase activity"/>
    <property type="evidence" value="ECO:0007669"/>
    <property type="project" value="TreeGrafter"/>
</dbReference>
<organism evidence="3 4">
    <name type="scientific">Elaeophora elaphi</name>
    <dbReference type="NCBI Taxonomy" id="1147741"/>
    <lineage>
        <taxon>Eukaryota</taxon>
        <taxon>Metazoa</taxon>
        <taxon>Ecdysozoa</taxon>
        <taxon>Nematoda</taxon>
        <taxon>Chromadorea</taxon>
        <taxon>Rhabditida</taxon>
        <taxon>Spirurina</taxon>
        <taxon>Spiruromorpha</taxon>
        <taxon>Filarioidea</taxon>
        <taxon>Onchocercidae</taxon>
        <taxon>Elaeophora</taxon>
    </lineage>
</organism>
<name>A0A0R3S5J5_9BILA</name>
<dbReference type="PANTHER" id="PTHR13906:SF4">
    <property type="entry name" value="LYSOPHOSPHOLIPID ACYLTRANSFERASE 6"/>
    <property type="match status" value="1"/>
</dbReference>
<keyword evidence="1" id="KW-0472">Membrane</keyword>
<dbReference type="WBParaSite" id="EEL_0001006401-mRNA-1">
    <property type="protein sequence ID" value="EEL_0001006401-mRNA-1"/>
    <property type="gene ID" value="EEL_0001006401"/>
</dbReference>
<proteinExistence type="predicted"/>
<dbReference type="STRING" id="1147741.A0A0R3S5J5"/>
<evidence type="ECO:0000313" key="4">
    <source>
        <dbReference type="WBParaSite" id="EEL_0001006401-mRNA-1"/>
    </source>
</evidence>
<feature type="transmembrane region" description="Helical" evidence="1">
    <location>
        <begin position="160"/>
        <end position="179"/>
    </location>
</feature>
<dbReference type="PANTHER" id="PTHR13906">
    <property type="entry name" value="PORCUPINE"/>
    <property type="match status" value="1"/>
</dbReference>
<feature type="signal peptide" evidence="2">
    <location>
        <begin position="1"/>
        <end position="20"/>
    </location>
</feature>
<keyword evidence="1" id="KW-0812">Transmembrane</keyword>
<evidence type="ECO:0000256" key="1">
    <source>
        <dbReference type="SAM" id="Phobius"/>
    </source>
</evidence>
<accession>A0A0R3S5J5</accession>
<dbReference type="InterPro" id="IPR049941">
    <property type="entry name" value="LPLAT_7/PORCN-like"/>
</dbReference>
<dbReference type="Proteomes" id="UP000050640">
    <property type="component" value="Unplaced"/>
</dbReference>
<evidence type="ECO:0000313" key="3">
    <source>
        <dbReference type="Proteomes" id="UP000050640"/>
    </source>
</evidence>
<keyword evidence="2" id="KW-0732">Signal</keyword>
<sequence>MVCNWLVKCVLIGLLTRDEAVIDSNLRWFVGYGLSKVGSITTVYWWEHCKTMPGIHTFYDGSTILQPLADVVGLEVDKVNLLLCQFISLPLAYLHYLIFTSTRISRTIRVLCPAILGLMFCYFCFGKYNGCSELYYSALKHLILLVGLSYAIMRFFPPKIVHKCIFIFAMGYLVFLHWYRWYVFTTYYLDVTGPMMILVQKITVLAFTLHDGRVKKTEELNDVQKREALT</sequence>
<evidence type="ECO:0000256" key="2">
    <source>
        <dbReference type="SAM" id="SignalP"/>
    </source>
</evidence>
<keyword evidence="1" id="KW-1133">Transmembrane helix</keyword>
<feature type="transmembrane region" description="Helical" evidence="1">
    <location>
        <begin position="110"/>
        <end position="128"/>
    </location>
</feature>
<protein>
    <submittedName>
        <fullName evidence="4">Acyl_transf_3 domain-containing protein</fullName>
    </submittedName>
</protein>
<keyword evidence="3" id="KW-1185">Reference proteome</keyword>
<feature type="chain" id="PRO_5006448030" evidence="2">
    <location>
        <begin position="21"/>
        <end position="230"/>
    </location>
</feature>